<evidence type="ECO:0000256" key="1">
    <source>
        <dbReference type="SAM" id="MobiDB-lite"/>
    </source>
</evidence>
<dbReference type="OrthoDB" id="5381491at2"/>
<keyword evidence="6" id="KW-1185">Reference proteome</keyword>
<evidence type="ECO:0000313" key="5">
    <source>
        <dbReference type="EMBL" id="MBP2079275.1"/>
    </source>
</evidence>
<keyword evidence="2" id="KW-0472">Membrane</keyword>
<dbReference type="Pfam" id="PF14257">
    <property type="entry name" value="DUF4349"/>
    <property type="match status" value="1"/>
</dbReference>
<evidence type="ECO:0000256" key="3">
    <source>
        <dbReference type="SAM" id="SignalP"/>
    </source>
</evidence>
<dbReference type="AlphaFoldDB" id="A0A9X0YUU7"/>
<keyword evidence="2" id="KW-0812">Transmembrane</keyword>
<dbReference type="RefSeq" id="WP_149474789.1">
    <property type="nucleotide sequence ID" value="NZ_JAGGMB010000014.1"/>
</dbReference>
<gene>
    <name evidence="5" type="ORF">J2Z64_003572</name>
</gene>
<dbReference type="Proteomes" id="UP001138793">
    <property type="component" value="Unassembled WGS sequence"/>
</dbReference>
<dbReference type="PROSITE" id="PS51257">
    <property type="entry name" value="PROKAR_LIPOPROTEIN"/>
    <property type="match status" value="1"/>
</dbReference>
<dbReference type="EMBL" id="JAGGMB010000014">
    <property type="protein sequence ID" value="MBP2079275.1"/>
    <property type="molecule type" value="Genomic_DNA"/>
</dbReference>
<dbReference type="InterPro" id="IPR025645">
    <property type="entry name" value="DUF4349"/>
</dbReference>
<feature type="transmembrane region" description="Helical" evidence="2">
    <location>
        <begin position="273"/>
        <end position="306"/>
    </location>
</feature>
<evidence type="ECO:0000259" key="4">
    <source>
        <dbReference type="Pfam" id="PF14257"/>
    </source>
</evidence>
<feature type="signal peptide" evidence="3">
    <location>
        <begin position="1"/>
        <end position="18"/>
    </location>
</feature>
<feature type="domain" description="DUF4349" evidence="4">
    <location>
        <begin position="87"/>
        <end position="301"/>
    </location>
</feature>
<evidence type="ECO:0000313" key="6">
    <source>
        <dbReference type="Proteomes" id="UP001138793"/>
    </source>
</evidence>
<feature type="chain" id="PRO_5040949127" description="DUF4349 domain-containing protein" evidence="3">
    <location>
        <begin position="19"/>
        <end position="316"/>
    </location>
</feature>
<accession>A0A9X0YUU7</accession>
<reference evidence="5" key="1">
    <citation type="submission" date="2021-03" db="EMBL/GenBank/DDBJ databases">
        <title>Genomic Encyclopedia of Type Strains, Phase IV (KMG-IV): sequencing the most valuable type-strain genomes for metagenomic binning, comparative biology and taxonomic classification.</title>
        <authorList>
            <person name="Goeker M."/>
        </authorList>
    </citation>
    <scope>NUCLEOTIDE SEQUENCE</scope>
    <source>
        <strain evidence="5">DSM 107338</strain>
    </source>
</reference>
<feature type="region of interest" description="Disordered" evidence="1">
    <location>
        <begin position="27"/>
        <end position="81"/>
    </location>
</feature>
<keyword evidence="2" id="KW-1133">Transmembrane helix</keyword>
<protein>
    <recommendedName>
        <fullName evidence="4">DUF4349 domain-containing protein</fullName>
    </recommendedName>
</protein>
<proteinExistence type="predicted"/>
<feature type="compositionally biased region" description="Acidic residues" evidence="1">
    <location>
        <begin position="37"/>
        <end position="48"/>
    </location>
</feature>
<organism evidence="5 6">
    <name type="scientific">Oceanobacillus polygoni</name>
    <dbReference type="NCBI Taxonomy" id="1235259"/>
    <lineage>
        <taxon>Bacteria</taxon>
        <taxon>Bacillati</taxon>
        <taxon>Bacillota</taxon>
        <taxon>Bacilli</taxon>
        <taxon>Bacillales</taxon>
        <taxon>Bacillaceae</taxon>
        <taxon>Oceanobacillus</taxon>
    </lineage>
</organism>
<keyword evidence="3" id="KW-0732">Signal</keyword>
<evidence type="ECO:0000256" key="2">
    <source>
        <dbReference type="SAM" id="Phobius"/>
    </source>
</evidence>
<comment type="caution">
    <text evidence="5">The sequence shown here is derived from an EMBL/GenBank/DDBJ whole genome shotgun (WGS) entry which is preliminary data.</text>
</comment>
<sequence>MKNGLFILIFLWIGMLLAACSNDAENSEVGSDRADYNTEESVEMESVEIESSNSISGETDRTTEQEVSDSQEESASSQEGEIIQSDRKIIYTANLQIEVKNYQQSFNTIESQVADRGGYIVDSNMQGYAENDSTTGHVTVRIPQGQFREFIQIVEDGSSKVLESSISGQDVTEEFIDLESRLKSKSVVEERLLTFMEQAEKTEDLLTISGDLAEVQGEIEEIKGRMNYLENRTDLATVTIYMEENNVTISGMSEGELNTWEKTKQQFLNSINFLLAVFSGIFVFIIGSLPVFILLGILAMIGFFIYRRIRKNSQDD</sequence>
<name>A0A9X0YUU7_9BACI</name>